<evidence type="ECO:0000256" key="5">
    <source>
        <dbReference type="SAM" id="Phobius"/>
    </source>
</evidence>
<feature type="transmembrane region" description="Helical" evidence="5">
    <location>
        <begin position="137"/>
        <end position="163"/>
    </location>
</feature>
<evidence type="ECO:0000313" key="7">
    <source>
        <dbReference type="EMBL" id="KHN80889.1"/>
    </source>
</evidence>
<evidence type="ECO:0000256" key="2">
    <source>
        <dbReference type="ARBA" id="ARBA00022692"/>
    </source>
</evidence>
<dbReference type="EMBL" id="JPKZ01001646">
    <property type="protein sequence ID" value="KHN80889.1"/>
    <property type="molecule type" value="Genomic_DNA"/>
</dbReference>
<feature type="transmembrane region" description="Helical" evidence="5">
    <location>
        <begin position="410"/>
        <end position="432"/>
    </location>
</feature>
<dbReference type="SUPFAM" id="SSF81321">
    <property type="entry name" value="Family A G protein-coupled receptor-like"/>
    <property type="match status" value="2"/>
</dbReference>
<evidence type="ECO:0000313" key="8">
    <source>
        <dbReference type="Proteomes" id="UP000031036"/>
    </source>
</evidence>
<comment type="subcellular location">
    <subcellularLocation>
        <location evidence="1">Membrane</location>
    </subcellularLocation>
</comment>
<dbReference type="PRINTS" id="PR00237">
    <property type="entry name" value="GPCRRHODOPSN"/>
</dbReference>
<gene>
    <name evidence="7" type="primary">cckar</name>
    <name evidence="7" type="ORF">Tcan_05494</name>
</gene>
<keyword evidence="2 5" id="KW-0812">Transmembrane</keyword>
<protein>
    <submittedName>
        <fullName evidence="7">Cholecystokinin receptor</fullName>
    </submittedName>
</protein>
<sequence length="677" mass="75170">MLFPVACSTYPNMNEKAGVLFASSDGTRGEAMIMSGGACEIGSVPLPNVTWLIAAIAQFDSTYGAIHPYIALFLCIAGTVMNVVTVLVLTRPSMISPVNVLLCSVAVCDVIVMTSYLVFVSHFLIGAANRCDQRDYSFSWAVFTLFHAHASVIFHSTSIWLTVSLAQIRVLTISRATSGPTTTITIRLTVVLSFATCLIMACVNIPNFLTFEIVEMAASTFLPCLLPDSTYETDDGNSTAISVDTFYENELPVTNGSVFMVLASDSDCVKLKVMKRKKMPKDHTTPMLVAVLSIFLIAELPQGVMSVLTGIYSRETFHQKLAFWSNGMIFKVVPCFLLTISIAALLKIIADVSHRRRSLAQVMKRKKMPKDHTTPMLVAVLSIFLIAELPQGVMSVLTGIYSRETFHQKIYLPLGNLMDLLSLINSAVNFLIYCAMSRKFRIVFLQLFIRCLPSAFFRDIDELSKIQEVYESSRTRARTADYTRSEQLALTTSHRPSAASVLISLAPREERSSYRRYGENLTVGDAGFPPIEKKSPTSEGVCSLRAERFPYAHISTQGVIPANDDEESRIEQIFISVPTTNRPISRSVSMQRGHREKRRSSNLGIFCSPRNSVELERQFQTSLRRLKKPAGINSLNPVAKLKKIFLRNDKHPLVDDPSPQRRMTTLKVETNGAGVSF</sequence>
<evidence type="ECO:0000259" key="6">
    <source>
        <dbReference type="PROSITE" id="PS50262"/>
    </source>
</evidence>
<dbReference type="InterPro" id="IPR019427">
    <property type="entry name" value="7TM_GPCR_serpentine_rcpt_Srw"/>
</dbReference>
<proteinExistence type="predicted"/>
<evidence type="ECO:0000256" key="3">
    <source>
        <dbReference type="ARBA" id="ARBA00022989"/>
    </source>
</evidence>
<dbReference type="InterPro" id="IPR000276">
    <property type="entry name" value="GPCR_Rhodpsn"/>
</dbReference>
<feature type="domain" description="G-protein coupled receptors family 1 profile" evidence="6">
    <location>
        <begin position="81"/>
        <end position="433"/>
    </location>
</feature>
<dbReference type="InterPro" id="IPR017452">
    <property type="entry name" value="GPCR_Rhodpsn_7TM"/>
</dbReference>
<reference evidence="7 8" key="1">
    <citation type="submission" date="2014-11" db="EMBL/GenBank/DDBJ databases">
        <title>Genetic blueprint of the zoonotic pathogen Toxocara canis.</title>
        <authorList>
            <person name="Zhu X.-Q."/>
            <person name="Korhonen P.K."/>
            <person name="Cai H."/>
            <person name="Young N.D."/>
            <person name="Nejsum P."/>
            <person name="von Samson-Himmelstjerna G."/>
            <person name="Boag P.R."/>
            <person name="Tan P."/>
            <person name="Li Q."/>
            <person name="Min J."/>
            <person name="Yang Y."/>
            <person name="Wang X."/>
            <person name="Fang X."/>
            <person name="Hall R.S."/>
            <person name="Hofmann A."/>
            <person name="Sternberg P.W."/>
            <person name="Jex A.R."/>
            <person name="Gasser R.B."/>
        </authorList>
    </citation>
    <scope>NUCLEOTIDE SEQUENCE [LARGE SCALE GENOMIC DNA]</scope>
    <source>
        <strain evidence="7">PN_DK_2014</strain>
    </source>
</reference>
<evidence type="ECO:0000256" key="4">
    <source>
        <dbReference type="ARBA" id="ARBA00023136"/>
    </source>
</evidence>
<name>A0A0B2VHJ9_TOXCA</name>
<feature type="transmembrane region" description="Helical" evidence="5">
    <location>
        <begin position="69"/>
        <end position="89"/>
    </location>
</feature>
<accession>A0A0B2VHJ9</accession>
<keyword evidence="3 5" id="KW-1133">Transmembrane helix</keyword>
<dbReference type="AlphaFoldDB" id="A0A0B2VHJ9"/>
<dbReference type="CDD" id="cd14978">
    <property type="entry name" value="7tmA_FMRFamide_R-like"/>
    <property type="match status" value="1"/>
</dbReference>
<feature type="transmembrane region" description="Helical" evidence="5">
    <location>
        <begin position="184"/>
        <end position="206"/>
    </location>
</feature>
<dbReference type="OrthoDB" id="5864054at2759"/>
<dbReference type="GO" id="GO:0008528">
    <property type="term" value="F:G protein-coupled peptide receptor activity"/>
    <property type="evidence" value="ECO:0007669"/>
    <property type="project" value="InterPro"/>
</dbReference>
<dbReference type="Gene3D" id="1.20.1070.10">
    <property type="entry name" value="Rhodopsin 7-helix transmembrane proteins"/>
    <property type="match status" value="2"/>
</dbReference>
<evidence type="ECO:0000256" key="1">
    <source>
        <dbReference type="ARBA" id="ARBA00004370"/>
    </source>
</evidence>
<dbReference type="PANTHER" id="PTHR46273">
    <property type="entry name" value="MYOSUPPRESSIN RECEPTOR 1, ISOFORM B-RELATED"/>
    <property type="match status" value="1"/>
</dbReference>
<dbReference type="Proteomes" id="UP000031036">
    <property type="component" value="Unassembled WGS sequence"/>
</dbReference>
<keyword evidence="7" id="KW-0675">Receptor</keyword>
<dbReference type="PANTHER" id="PTHR46273:SF16">
    <property type="entry name" value="G-PROTEIN COUPLED RECEPTORS FAMILY 1 PROFILE DOMAIN-CONTAINING PROTEIN"/>
    <property type="match status" value="1"/>
</dbReference>
<dbReference type="PROSITE" id="PS50262">
    <property type="entry name" value="G_PROTEIN_RECEP_F1_2"/>
    <property type="match status" value="1"/>
</dbReference>
<dbReference type="STRING" id="6265.A0A0B2VHJ9"/>
<feature type="transmembrane region" description="Helical" evidence="5">
    <location>
        <begin position="101"/>
        <end position="125"/>
    </location>
</feature>
<feature type="transmembrane region" description="Helical" evidence="5">
    <location>
        <begin position="285"/>
        <end position="308"/>
    </location>
</feature>
<dbReference type="GO" id="GO:0005886">
    <property type="term" value="C:plasma membrane"/>
    <property type="evidence" value="ECO:0007669"/>
    <property type="project" value="TreeGrafter"/>
</dbReference>
<organism evidence="7 8">
    <name type="scientific">Toxocara canis</name>
    <name type="common">Canine roundworm</name>
    <dbReference type="NCBI Taxonomy" id="6265"/>
    <lineage>
        <taxon>Eukaryota</taxon>
        <taxon>Metazoa</taxon>
        <taxon>Ecdysozoa</taxon>
        <taxon>Nematoda</taxon>
        <taxon>Chromadorea</taxon>
        <taxon>Rhabditida</taxon>
        <taxon>Spirurina</taxon>
        <taxon>Ascaridomorpha</taxon>
        <taxon>Ascaridoidea</taxon>
        <taxon>Toxocaridae</taxon>
        <taxon>Toxocara</taxon>
    </lineage>
</organism>
<feature type="transmembrane region" description="Helical" evidence="5">
    <location>
        <begin position="328"/>
        <end position="350"/>
    </location>
</feature>
<dbReference type="InterPro" id="IPR053219">
    <property type="entry name" value="GPCR_Dmsr-1"/>
</dbReference>
<keyword evidence="4 5" id="KW-0472">Membrane</keyword>
<keyword evidence="8" id="KW-1185">Reference proteome</keyword>
<comment type="caution">
    <text evidence="7">The sequence shown here is derived from an EMBL/GenBank/DDBJ whole genome shotgun (WGS) entry which is preliminary data.</text>
</comment>
<feature type="transmembrane region" description="Helical" evidence="5">
    <location>
        <begin position="371"/>
        <end position="390"/>
    </location>
</feature>
<dbReference type="Pfam" id="PF10324">
    <property type="entry name" value="7TM_GPCR_Srw"/>
    <property type="match status" value="1"/>
</dbReference>